<keyword evidence="2" id="KW-0812">Transmembrane</keyword>
<keyword evidence="5" id="KW-1185">Reference proteome</keyword>
<dbReference type="EMBL" id="KZ826034">
    <property type="protein sequence ID" value="PYH89350.1"/>
    <property type="molecule type" value="Genomic_DNA"/>
</dbReference>
<evidence type="ECO:0000313" key="5">
    <source>
        <dbReference type="Proteomes" id="UP000247810"/>
    </source>
</evidence>
<accession>A0A319CWX2</accession>
<dbReference type="OrthoDB" id="5427350at2759"/>
<evidence type="ECO:0008006" key="6">
    <source>
        <dbReference type="Google" id="ProtNLM"/>
    </source>
</evidence>
<keyword evidence="2" id="KW-1133">Transmembrane helix</keyword>
<sequence length="635" mass="70809">MKLVSNPIVAVAALLAPVWADQGPYFQSSPFETGKLGAWPSETYRSSSAVGAAINYVEYSPDCLDGQKYFIAPRGKSVHKPGPMILDQDGHMIWTKNYGQTYNLNVYQFKGQDYLTFWVGNDAVVGHGQGIYYMLDSSYKEAYIVRGANRLHGDIHEFHITLDETAVFTIYDIRQVDLRSAGGPKDGWIWDGTFQEVDIETGELLFQWHASDHFSFTDVARGIENSGDKEHPWDFFHINSIDKDAKGNFLVSSRHGNCLIYIDGRSGDIIWYLGGKRNNFTELSTNTSRPAVDITWQHHARFRDNGTAITIFDNASRGVGAPSYISRGVYLDIDQENMTVQIRHEYWNPHHLRSQSQGSIQILDSGNVLVGYGFNAAWTEYTIDGDVVCDVHFGPARQFGRGNIVSYRTFKHPWTGHPKTWPTFEVFSYGAAVSWNGATEVTTWVLQGTDTDAYSDWDDDENFIFLTAVPKSGFETLMAIPRDANYTYLRALALNSTGHVLGATKLAEWDPESDSALVIGGEDLDDDIFGLSGNVQSLVSTNVGFAVAVVLAICAWAVKRYSPAWRKRLRSGDRDRGDFAPLDQFDREAGLGDIEGGEGVEFSTLVMHQRGGLSSDSEREESSDDEGKRLSSTEK</sequence>
<feature type="transmembrane region" description="Helical" evidence="2">
    <location>
        <begin position="538"/>
        <end position="558"/>
    </location>
</feature>
<evidence type="ECO:0000256" key="1">
    <source>
        <dbReference type="SAM" id="MobiDB-lite"/>
    </source>
</evidence>
<dbReference type="PANTHER" id="PTHR35340">
    <property type="entry name" value="PQQ ENZYME REPEAT PROTEIN-RELATED"/>
    <property type="match status" value="1"/>
</dbReference>
<dbReference type="Pfam" id="PF14269">
    <property type="entry name" value="Arylsulfotran_2"/>
    <property type="match status" value="1"/>
</dbReference>
<keyword evidence="2" id="KW-0472">Membrane</keyword>
<proteinExistence type="predicted"/>
<organism evidence="4 5">
    <name type="scientific">Aspergillus ellipticus CBS 707.79</name>
    <dbReference type="NCBI Taxonomy" id="1448320"/>
    <lineage>
        <taxon>Eukaryota</taxon>
        <taxon>Fungi</taxon>
        <taxon>Dikarya</taxon>
        <taxon>Ascomycota</taxon>
        <taxon>Pezizomycotina</taxon>
        <taxon>Eurotiomycetes</taxon>
        <taxon>Eurotiomycetidae</taxon>
        <taxon>Eurotiales</taxon>
        <taxon>Aspergillaceae</taxon>
        <taxon>Aspergillus</taxon>
        <taxon>Aspergillus subgen. Circumdati</taxon>
    </lineage>
</organism>
<dbReference type="PANTHER" id="PTHR35340:SF5">
    <property type="entry name" value="ASST-DOMAIN-CONTAINING PROTEIN"/>
    <property type="match status" value="1"/>
</dbReference>
<dbReference type="AlphaFoldDB" id="A0A319CWX2"/>
<protein>
    <recommendedName>
        <fullName evidence="6">Arylsulfotransferase</fullName>
    </recommendedName>
</protein>
<name>A0A319CWX2_9EURO</name>
<dbReference type="InterPro" id="IPR053143">
    <property type="entry name" value="Arylsulfate_ST"/>
</dbReference>
<evidence type="ECO:0000313" key="4">
    <source>
        <dbReference type="EMBL" id="PYH89350.1"/>
    </source>
</evidence>
<gene>
    <name evidence="4" type="ORF">BO71DRAFT_434883</name>
</gene>
<dbReference type="STRING" id="1448320.A0A319CWX2"/>
<keyword evidence="3" id="KW-0732">Signal</keyword>
<feature type="signal peptide" evidence="3">
    <location>
        <begin position="1"/>
        <end position="20"/>
    </location>
</feature>
<feature type="chain" id="PRO_5016257264" description="Arylsulfotransferase" evidence="3">
    <location>
        <begin position="21"/>
        <end position="635"/>
    </location>
</feature>
<dbReference type="Proteomes" id="UP000247810">
    <property type="component" value="Unassembled WGS sequence"/>
</dbReference>
<feature type="region of interest" description="Disordered" evidence="1">
    <location>
        <begin position="609"/>
        <end position="635"/>
    </location>
</feature>
<evidence type="ECO:0000256" key="2">
    <source>
        <dbReference type="SAM" id="Phobius"/>
    </source>
</evidence>
<feature type="compositionally biased region" description="Basic and acidic residues" evidence="1">
    <location>
        <begin position="625"/>
        <end position="635"/>
    </location>
</feature>
<dbReference type="InterPro" id="IPR039535">
    <property type="entry name" value="ASST-like"/>
</dbReference>
<evidence type="ECO:0000256" key="3">
    <source>
        <dbReference type="SAM" id="SignalP"/>
    </source>
</evidence>
<dbReference type="VEuPathDB" id="FungiDB:BO71DRAFT_434883"/>
<reference evidence="4 5" key="1">
    <citation type="submission" date="2018-02" db="EMBL/GenBank/DDBJ databases">
        <title>The genomes of Aspergillus section Nigri reveals drivers in fungal speciation.</title>
        <authorList>
            <consortium name="DOE Joint Genome Institute"/>
            <person name="Vesth T.C."/>
            <person name="Nybo J."/>
            <person name="Theobald S."/>
            <person name="Brandl J."/>
            <person name="Frisvad J.C."/>
            <person name="Nielsen K.F."/>
            <person name="Lyhne E.K."/>
            <person name="Kogle M.E."/>
            <person name="Kuo A."/>
            <person name="Riley R."/>
            <person name="Clum A."/>
            <person name="Nolan M."/>
            <person name="Lipzen A."/>
            <person name="Salamov A."/>
            <person name="Henrissat B."/>
            <person name="Wiebenga A."/>
            <person name="De vries R.P."/>
            <person name="Grigoriev I.V."/>
            <person name="Mortensen U.H."/>
            <person name="Andersen M.R."/>
            <person name="Baker S.E."/>
        </authorList>
    </citation>
    <scope>NUCLEOTIDE SEQUENCE [LARGE SCALE GENOMIC DNA]</scope>
    <source>
        <strain evidence="4 5">CBS 707.79</strain>
    </source>
</reference>